<sequence length="75" mass="8393">MFWKGINDSSSGGKFWQIAVSGSDTVVTFGKINTDGRKSTKSHETENDAIEYVKKQIKTKQKKGYTEEITDSQSD</sequence>
<evidence type="ECO:0000313" key="2">
    <source>
        <dbReference type="EMBL" id="QHU00520.1"/>
    </source>
</evidence>
<dbReference type="Pfam" id="PF05406">
    <property type="entry name" value="WGR"/>
    <property type="match status" value="1"/>
</dbReference>
<dbReference type="PROSITE" id="PS51977">
    <property type="entry name" value="WGR"/>
    <property type="match status" value="1"/>
</dbReference>
<dbReference type="AlphaFoldDB" id="A0A6C0J6M6"/>
<name>A0A6C0J6M6_9ZZZZ</name>
<reference evidence="2" key="1">
    <citation type="journal article" date="2020" name="Nature">
        <title>Giant virus diversity and host interactions through global metagenomics.</title>
        <authorList>
            <person name="Schulz F."/>
            <person name="Roux S."/>
            <person name="Paez-Espino D."/>
            <person name="Jungbluth S."/>
            <person name="Walsh D.A."/>
            <person name="Denef V.J."/>
            <person name="McMahon K.D."/>
            <person name="Konstantinidis K.T."/>
            <person name="Eloe-Fadrosh E.A."/>
            <person name="Kyrpides N.C."/>
            <person name="Woyke T."/>
        </authorList>
    </citation>
    <scope>NUCLEOTIDE SEQUENCE</scope>
    <source>
        <strain evidence="2">GVMAG-M-3300025860-20</strain>
    </source>
</reference>
<dbReference type="Gene3D" id="2.20.140.10">
    <property type="entry name" value="WGR domain"/>
    <property type="match status" value="1"/>
</dbReference>
<dbReference type="SUPFAM" id="SSF142921">
    <property type="entry name" value="WGR domain-like"/>
    <property type="match status" value="1"/>
</dbReference>
<feature type="domain" description="WGR" evidence="1">
    <location>
        <begin position="1"/>
        <end position="75"/>
    </location>
</feature>
<organism evidence="2">
    <name type="scientific">viral metagenome</name>
    <dbReference type="NCBI Taxonomy" id="1070528"/>
    <lineage>
        <taxon>unclassified sequences</taxon>
        <taxon>metagenomes</taxon>
        <taxon>organismal metagenomes</taxon>
    </lineage>
</organism>
<protein>
    <recommendedName>
        <fullName evidence="1">WGR domain-containing protein</fullName>
    </recommendedName>
</protein>
<dbReference type="InterPro" id="IPR036930">
    <property type="entry name" value="WGR_dom_sf"/>
</dbReference>
<accession>A0A6C0J6M6</accession>
<dbReference type="InterPro" id="IPR008893">
    <property type="entry name" value="WGR_domain"/>
</dbReference>
<dbReference type="EMBL" id="MN740327">
    <property type="protein sequence ID" value="QHU00520.1"/>
    <property type="molecule type" value="Genomic_DNA"/>
</dbReference>
<proteinExistence type="predicted"/>
<evidence type="ECO:0000259" key="1">
    <source>
        <dbReference type="PROSITE" id="PS51977"/>
    </source>
</evidence>